<dbReference type="EC" id="2.7.11.1" evidence="7"/>
<organism evidence="7 8">
    <name type="scientific">Enhygromyxa salina</name>
    <dbReference type="NCBI Taxonomy" id="215803"/>
    <lineage>
        <taxon>Bacteria</taxon>
        <taxon>Pseudomonadati</taxon>
        <taxon>Myxococcota</taxon>
        <taxon>Polyangia</taxon>
        <taxon>Nannocystales</taxon>
        <taxon>Nannocystaceae</taxon>
        <taxon>Enhygromyxa</taxon>
    </lineage>
</organism>
<evidence type="ECO:0000256" key="1">
    <source>
        <dbReference type="ARBA" id="ARBA00022741"/>
    </source>
</evidence>
<dbReference type="Gene3D" id="3.30.200.20">
    <property type="entry name" value="Phosphorylase Kinase, domain 1"/>
    <property type="match status" value="1"/>
</dbReference>
<dbReference type="GO" id="GO:0005524">
    <property type="term" value="F:ATP binding"/>
    <property type="evidence" value="ECO:0007669"/>
    <property type="project" value="UniProtKB-UniRule"/>
</dbReference>
<dbReference type="CDD" id="cd14014">
    <property type="entry name" value="STKc_PknB_like"/>
    <property type="match status" value="1"/>
</dbReference>
<feature type="region of interest" description="Disordered" evidence="5">
    <location>
        <begin position="795"/>
        <end position="825"/>
    </location>
</feature>
<keyword evidence="2 4" id="KW-0067">ATP-binding</keyword>
<dbReference type="EMBL" id="PVNK01000108">
    <property type="protein sequence ID" value="PRQ02958.1"/>
    <property type="molecule type" value="Genomic_DNA"/>
</dbReference>
<dbReference type="InterPro" id="IPR000719">
    <property type="entry name" value="Prot_kinase_dom"/>
</dbReference>
<dbReference type="PROSITE" id="PS00108">
    <property type="entry name" value="PROTEIN_KINASE_ST"/>
    <property type="match status" value="1"/>
</dbReference>
<sequence length="825" mass="91428">MIELAEQTMPEQIADLDIEVQAMYDRVRTRLGLQPERREQIGRYELRGPKIGFGGMGSVYRAFDTQLQRDVAIKLVSPRSLTRVDKLRARLRREAIVLAKLDHPNIVTVFDSGVDNGRVFLAMELVDGQTLRGRQSRPDCSMRDRLRLYIDAGRGLAAAHRQGIVHRDFKPDNVFVGEDDRARVGDFGLAHVLGEHDIELAEGSANALGSAERMTQTGEFLGTLGYSAPEQLRGDRPDARSDQYAFCVALWESLCGEKPYSGTTRDELLDAIQGAEPHQAARLPSRLRHALRVGLSAQPQRRHRHMEAVVELLERELNRPERMLRRTGWVAAALISLAGLASLWFAYQTTSPDCPLADELAATTATEQWAVFHEAHPSLAARFAVHVDKLEADARALCLAEDPARRQQLQALLRSLNRLSDYEPSRFPEFAREFEAALVAGPTRALSPEVEELVASTLEPLDIQAAHEQVIAASDEALAGVAETPVDRAELRLRRGRAYSVSAEYDLAVADFKQARRLAEISHDQERRLQANIESAKTLVMRSEELERGDVWIDNARAILAGSDELLLSPRRSALDEVEASFARREGDLELALSLQRRSVLRDILGGRTFDVVQRVVNLGNIYEQLGRPRAAENCHRAALTLEPEDPEALVNLGRLLVNETELLADPDEARRLLTKVLQSDRRDAHIAAAVSALQLEFQLDESVELERARRAELVELLAVGHPGTPTHVREGWVLVVYSYAATGDFGPDFDAALEVSLPLLSAEQQAELALNLATLASSTRPDIAARALAAAQSRLRDQAPSPARDQLLSDLQDAELELEPPATP</sequence>
<dbReference type="PROSITE" id="PS50005">
    <property type="entry name" value="TPR"/>
    <property type="match status" value="1"/>
</dbReference>
<dbReference type="GO" id="GO:0004674">
    <property type="term" value="F:protein serine/threonine kinase activity"/>
    <property type="evidence" value="ECO:0007669"/>
    <property type="project" value="UniProtKB-EC"/>
</dbReference>
<dbReference type="SMART" id="SM00028">
    <property type="entry name" value="TPR"/>
    <property type="match status" value="3"/>
</dbReference>
<keyword evidence="1 4" id="KW-0547">Nucleotide-binding</keyword>
<feature type="repeat" description="TPR" evidence="3">
    <location>
        <begin position="613"/>
        <end position="646"/>
    </location>
</feature>
<evidence type="ECO:0000313" key="8">
    <source>
        <dbReference type="Proteomes" id="UP000237968"/>
    </source>
</evidence>
<keyword evidence="8" id="KW-1185">Reference proteome</keyword>
<proteinExistence type="predicted"/>
<dbReference type="SUPFAM" id="SSF48452">
    <property type="entry name" value="TPR-like"/>
    <property type="match status" value="1"/>
</dbReference>
<dbReference type="SUPFAM" id="SSF56112">
    <property type="entry name" value="Protein kinase-like (PK-like)"/>
    <property type="match status" value="1"/>
</dbReference>
<dbReference type="Pfam" id="PF13428">
    <property type="entry name" value="TPR_14"/>
    <property type="match status" value="1"/>
</dbReference>
<keyword evidence="7" id="KW-0418">Kinase</keyword>
<dbReference type="PROSITE" id="PS00107">
    <property type="entry name" value="PROTEIN_KINASE_ATP"/>
    <property type="match status" value="1"/>
</dbReference>
<accession>A0A2S9YCV7</accession>
<dbReference type="InterPro" id="IPR051681">
    <property type="entry name" value="Ser/Thr_Kinases-Pseudokinases"/>
</dbReference>
<protein>
    <submittedName>
        <fullName evidence="7">Serine/threonine-protein kinase PK-1</fullName>
        <ecNumber evidence="7">2.7.11.1</ecNumber>
    </submittedName>
</protein>
<name>A0A2S9YCV7_9BACT</name>
<dbReference type="PANTHER" id="PTHR44329">
    <property type="entry name" value="SERINE/THREONINE-PROTEIN KINASE TNNI3K-RELATED"/>
    <property type="match status" value="1"/>
</dbReference>
<dbReference type="PROSITE" id="PS50011">
    <property type="entry name" value="PROTEIN_KINASE_DOM"/>
    <property type="match status" value="1"/>
</dbReference>
<dbReference type="InterPro" id="IPR011990">
    <property type="entry name" value="TPR-like_helical_dom_sf"/>
</dbReference>
<keyword evidence="3" id="KW-0802">TPR repeat</keyword>
<dbReference type="InterPro" id="IPR017441">
    <property type="entry name" value="Protein_kinase_ATP_BS"/>
</dbReference>
<evidence type="ECO:0000256" key="4">
    <source>
        <dbReference type="PROSITE-ProRule" id="PRU10141"/>
    </source>
</evidence>
<dbReference type="AlphaFoldDB" id="A0A2S9YCV7"/>
<gene>
    <name evidence="7" type="primary">spk1_9</name>
    <name evidence="7" type="ORF">ENSA5_18970</name>
</gene>
<evidence type="ECO:0000259" key="6">
    <source>
        <dbReference type="PROSITE" id="PS50011"/>
    </source>
</evidence>
<evidence type="ECO:0000256" key="3">
    <source>
        <dbReference type="PROSITE-ProRule" id="PRU00339"/>
    </source>
</evidence>
<keyword evidence="7" id="KW-0808">Transferase</keyword>
<feature type="binding site" evidence="4">
    <location>
        <position position="74"/>
    </location>
    <ligand>
        <name>ATP</name>
        <dbReference type="ChEBI" id="CHEBI:30616"/>
    </ligand>
</feature>
<comment type="caution">
    <text evidence="7">The sequence shown here is derived from an EMBL/GenBank/DDBJ whole genome shotgun (WGS) entry which is preliminary data.</text>
</comment>
<dbReference type="Pfam" id="PF00069">
    <property type="entry name" value="Pkinase"/>
    <property type="match status" value="1"/>
</dbReference>
<dbReference type="RefSeq" id="WP_181197572.1">
    <property type="nucleotide sequence ID" value="NZ_PVNK01000108.1"/>
</dbReference>
<reference evidence="7 8" key="1">
    <citation type="submission" date="2018-03" db="EMBL/GenBank/DDBJ databases">
        <title>Draft Genome Sequences of the Obligatory Marine Myxobacteria Enhygromyxa salina SWB005.</title>
        <authorList>
            <person name="Poehlein A."/>
            <person name="Moghaddam J.A."/>
            <person name="Harms H."/>
            <person name="Alanjari M."/>
            <person name="Koenig G.M."/>
            <person name="Daniel R."/>
            <person name="Schaeberle T.F."/>
        </authorList>
    </citation>
    <scope>NUCLEOTIDE SEQUENCE [LARGE SCALE GENOMIC DNA]</scope>
    <source>
        <strain evidence="7 8">SWB005</strain>
    </source>
</reference>
<dbReference type="InterPro" id="IPR019734">
    <property type="entry name" value="TPR_rpt"/>
</dbReference>
<feature type="domain" description="Protein kinase" evidence="6">
    <location>
        <begin position="45"/>
        <end position="313"/>
    </location>
</feature>
<evidence type="ECO:0000313" key="7">
    <source>
        <dbReference type="EMBL" id="PRQ02958.1"/>
    </source>
</evidence>
<evidence type="ECO:0000256" key="5">
    <source>
        <dbReference type="SAM" id="MobiDB-lite"/>
    </source>
</evidence>
<evidence type="ECO:0000256" key="2">
    <source>
        <dbReference type="ARBA" id="ARBA00022840"/>
    </source>
</evidence>
<dbReference type="InterPro" id="IPR008271">
    <property type="entry name" value="Ser/Thr_kinase_AS"/>
</dbReference>
<dbReference type="Proteomes" id="UP000237968">
    <property type="component" value="Unassembled WGS sequence"/>
</dbReference>
<dbReference type="Gene3D" id="1.10.510.10">
    <property type="entry name" value="Transferase(Phosphotransferase) domain 1"/>
    <property type="match status" value="1"/>
</dbReference>
<dbReference type="InterPro" id="IPR011009">
    <property type="entry name" value="Kinase-like_dom_sf"/>
</dbReference>
<dbReference type="Gene3D" id="1.25.40.10">
    <property type="entry name" value="Tetratricopeptide repeat domain"/>
    <property type="match status" value="1"/>
</dbReference>